<organism evidence="3 5">
    <name type="scientific">Leuconostoc gelidum subsp. gelidum</name>
    <dbReference type="NCBI Taxonomy" id="1607839"/>
    <lineage>
        <taxon>Bacteria</taxon>
        <taxon>Bacillati</taxon>
        <taxon>Bacillota</taxon>
        <taxon>Bacilli</taxon>
        <taxon>Lactobacillales</taxon>
        <taxon>Lactobacillaceae</taxon>
        <taxon>Leuconostoc</taxon>
        <taxon>Leuconostoc gelidum group</taxon>
    </lineage>
</organism>
<dbReference type="PANTHER" id="PTHR47992">
    <property type="entry name" value="PROTEIN PHOSPHATASE"/>
    <property type="match status" value="1"/>
</dbReference>
<evidence type="ECO:0000313" key="3">
    <source>
        <dbReference type="EMBL" id="MBZ6015670.1"/>
    </source>
</evidence>
<dbReference type="InterPro" id="IPR015655">
    <property type="entry name" value="PP2C"/>
</dbReference>
<dbReference type="RefSeq" id="WP_010017040.1">
    <property type="nucleotide sequence ID" value="NZ_BPKU01000002.1"/>
</dbReference>
<evidence type="ECO:0000259" key="1">
    <source>
        <dbReference type="PROSITE" id="PS51746"/>
    </source>
</evidence>
<gene>
    <name evidence="3" type="ORF">KII88_03870</name>
    <name evidence="2" type="ORF">KIJ07_08830</name>
</gene>
<sequence length="248" mass="27408">MQIAFHTDSGVKRNENQDYVGAFTNQKGNVMVMVADGVTSTEGGEVASAMAVEHFGHAWEKTTIETIKPSIAWIKETVAFENDVIIEAGQRFDDLKTMATTLVLAILFDEQVVIGNLGDSKAFLLHHNSLKQISFDHNLKNELVRTGTVSQKQAENIPNANSVTRFLGVDRHADIEIGQHKFSDEDMLFLTSDGITKVLNKTTIKQIMRTATTLDLRAHELIRSANNNGAPDNVTALLVSRNNEEDTK</sequence>
<dbReference type="InterPro" id="IPR036457">
    <property type="entry name" value="PPM-type-like_dom_sf"/>
</dbReference>
<dbReference type="Proteomes" id="UP000727071">
    <property type="component" value="Unassembled WGS sequence"/>
</dbReference>
<dbReference type="SMART" id="SM00332">
    <property type="entry name" value="PP2Cc"/>
    <property type="match status" value="1"/>
</dbReference>
<evidence type="ECO:0000313" key="2">
    <source>
        <dbReference type="EMBL" id="MBZ6000500.1"/>
    </source>
</evidence>
<evidence type="ECO:0000313" key="4">
    <source>
        <dbReference type="Proteomes" id="UP000705994"/>
    </source>
</evidence>
<protein>
    <submittedName>
        <fullName evidence="3">Serine/threonine-protein phosphatase</fullName>
    </submittedName>
</protein>
<dbReference type="SMART" id="SM00331">
    <property type="entry name" value="PP2C_SIG"/>
    <property type="match status" value="1"/>
</dbReference>
<evidence type="ECO:0000313" key="5">
    <source>
        <dbReference type="Proteomes" id="UP000727071"/>
    </source>
</evidence>
<keyword evidence="4" id="KW-1185">Reference proteome</keyword>
<dbReference type="InterPro" id="IPR001932">
    <property type="entry name" value="PPM-type_phosphatase-like_dom"/>
</dbReference>
<accession>A0AB35FZ90</accession>
<dbReference type="EMBL" id="JAHBFX010000009">
    <property type="protein sequence ID" value="MBZ6000500.1"/>
    <property type="molecule type" value="Genomic_DNA"/>
</dbReference>
<name>A0AB35FZ90_LEUGE</name>
<dbReference type="CDD" id="cd00143">
    <property type="entry name" value="PP2Cc"/>
    <property type="match status" value="1"/>
</dbReference>
<dbReference type="SUPFAM" id="SSF81606">
    <property type="entry name" value="PP2C-like"/>
    <property type="match status" value="1"/>
</dbReference>
<feature type="domain" description="PPM-type phosphatase" evidence="1">
    <location>
        <begin position="2"/>
        <end position="241"/>
    </location>
</feature>
<dbReference type="EMBL" id="JAHBFV010000011">
    <property type="protein sequence ID" value="MBZ6015670.1"/>
    <property type="molecule type" value="Genomic_DNA"/>
</dbReference>
<dbReference type="GeneID" id="61037938"/>
<comment type="caution">
    <text evidence="3">The sequence shown here is derived from an EMBL/GenBank/DDBJ whole genome shotgun (WGS) entry which is preliminary data.</text>
</comment>
<dbReference type="GO" id="GO:0004722">
    <property type="term" value="F:protein serine/threonine phosphatase activity"/>
    <property type="evidence" value="ECO:0007669"/>
    <property type="project" value="InterPro"/>
</dbReference>
<dbReference type="AlphaFoldDB" id="A0AB35FZ90"/>
<dbReference type="Proteomes" id="UP000705994">
    <property type="component" value="Unassembled WGS sequence"/>
</dbReference>
<dbReference type="Pfam" id="PF13672">
    <property type="entry name" value="PP2C_2"/>
    <property type="match status" value="1"/>
</dbReference>
<dbReference type="PROSITE" id="PS51746">
    <property type="entry name" value="PPM_2"/>
    <property type="match status" value="1"/>
</dbReference>
<dbReference type="Gene3D" id="3.60.40.10">
    <property type="entry name" value="PPM-type phosphatase domain"/>
    <property type="match status" value="1"/>
</dbReference>
<reference evidence="3 4" key="1">
    <citation type="submission" date="2021-05" db="EMBL/GenBank/DDBJ databases">
        <title>Pangenome of Leuconostoc gelidum warrants species status for Leuconostoc gelidum subsp. gasicomitatum.</title>
        <authorList>
            <person name="Johansson P."/>
            <person name="Sade E."/>
            <person name="Hultman J."/>
            <person name="Auvinen P."/>
            <person name="Bjorkroth J."/>
        </authorList>
    </citation>
    <scope>NUCLEOTIDE SEQUENCE</scope>
    <source>
        <strain evidence="2 4">AMKR21</strain>
        <strain evidence="3">C220d</strain>
    </source>
</reference>
<proteinExistence type="predicted"/>